<protein>
    <submittedName>
        <fullName evidence="2">Coat Protein</fullName>
    </submittedName>
</protein>
<keyword evidence="2" id="KW-0946">Virion</keyword>
<name>W8XAA0_9VIRU</name>
<evidence type="ECO:0000256" key="1">
    <source>
        <dbReference type="SAM" id="MobiDB-lite"/>
    </source>
</evidence>
<feature type="compositionally biased region" description="Polar residues" evidence="1">
    <location>
        <begin position="351"/>
        <end position="361"/>
    </location>
</feature>
<proteinExistence type="predicted"/>
<sequence>MNQGDRVPPHADTPSAPVETPPPIQGPTTNDLSRATEFLVKSTRLCWLQTNHEKYRSYVTLNRNELYSTLVELYTHFFASEWTTLRRYVEPYTTETIAHQQRFAARNYISGWFIDLYVSNREAVKKLTPLAYNEYYSTDKARHHPEYDNFLTLLSSAIRPTHIMDTPEDTLYIPLIRRQRQLGTENNPFNITDFVYSYPFVCGLIQTLQARKCWKRSPLSDNTMGRATWLFDWHGDKMVAPFPATGNYTKDDVTMAYILGVPCTPLIGCVDVDDWQFIPPNVDINTVNPNTLVRIDDPRFPGAYSVRVIETQEEYYLPISSEGAMEIASRLGRPQRPSKKRKTASASTSKDPTTPASSTMVEYSDDPVDFNAPGSVSKIIVITDYLFCR</sequence>
<dbReference type="EMBL" id="HG917912">
    <property type="protein sequence ID" value="CDM74096.1"/>
    <property type="molecule type" value="Genomic_RNA"/>
</dbReference>
<reference evidence="2" key="1">
    <citation type="submission" date="2014-01" db="EMBL/GenBank/DDBJ databases">
        <title>Complete nucleotide sequence of RNA-2 of pigeon pea latent virus.</title>
        <authorList>
            <person name="Kumar S."/>
            <person name="Kumari R."/>
            <person name="Subbarao B.L."/>
            <person name="Zaidi A.A."/>
            <person name="Hallan V."/>
        </authorList>
    </citation>
    <scope>NUCLEOTIDE SEQUENCE</scope>
    <source>
        <strain evidence="2">Hyderabad</strain>
    </source>
</reference>
<feature type="region of interest" description="Disordered" evidence="1">
    <location>
        <begin position="1"/>
        <end position="31"/>
    </location>
</feature>
<feature type="region of interest" description="Disordered" evidence="1">
    <location>
        <begin position="328"/>
        <end position="362"/>
    </location>
</feature>
<keyword evidence="2" id="KW-0167">Capsid protein</keyword>
<evidence type="ECO:0000313" key="2">
    <source>
        <dbReference type="EMBL" id="CDM74096.1"/>
    </source>
</evidence>
<dbReference type="GO" id="GO:0019028">
    <property type="term" value="C:viral capsid"/>
    <property type="evidence" value="ECO:0007669"/>
    <property type="project" value="UniProtKB-KW"/>
</dbReference>
<organism evidence="2">
    <name type="scientific">Arhar cryptic virus-II</name>
    <dbReference type="NCBI Taxonomy" id="1587534"/>
    <lineage>
        <taxon>Viruses</taxon>
    </lineage>
</organism>
<accession>W8XAA0</accession>
<gene>
    <name evidence="2" type="primary">CP</name>
</gene>